<dbReference type="Gene3D" id="3.40.50.720">
    <property type="entry name" value="NAD(P)-binding Rossmann-like Domain"/>
    <property type="match status" value="1"/>
</dbReference>
<dbReference type="Pfam" id="PF00106">
    <property type="entry name" value="adh_short"/>
    <property type="match status" value="1"/>
</dbReference>
<reference evidence="3" key="1">
    <citation type="submission" date="2022-07" db="EMBL/GenBank/DDBJ databases">
        <title>Pseudomonas agronomica sp. nov.: a novel bacterium with biotechnological application in the synthesis of biofertilizers from valorized agricultural residues.</title>
        <authorList>
            <person name="Robas M."/>
            <person name="Fernandez V.M."/>
            <person name="Luna L."/>
            <person name="Provanza A."/>
            <person name="Jimenez P.A."/>
        </authorList>
    </citation>
    <scope>NUCLEOTIDE SEQUENCE</scope>
    <source>
        <strain evidence="3">SAICEU22T</strain>
    </source>
</reference>
<dbReference type="PANTHER" id="PTHR44196">
    <property type="entry name" value="DEHYDROGENASE/REDUCTASE SDR FAMILY MEMBER 7B"/>
    <property type="match status" value="1"/>
</dbReference>
<dbReference type="PRINTS" id="PR00081">
    <property type="entry name" value="GDHRDH"/>
</dbReference>
<protein>
    <submittedName>
        <fullName evidence="3">SDR family oxidoreductase</fullName>
    </submittedName>
</protein>
<dbReference type="Proteomes" id="UP001061999">
    <property type="component" value="Unassembled WGS sequence"/>
</dbReference>
<evidence type="ECO:0000256" key="2">
    <source>
        <dbReference type="ARBA" id="ARBA00023002"/>
    </source>
</evidence>
<comment type="similarity">
    <text evidence="1">Belongs to the short-chain dehydrogenases/reductases (SDR) family.</text>
</comment>
<dbReference type="CDD" id="cd05233">
    <property type="entry name" value="SDR_c"/>
    <property type="match status" value="1"/>
</dbReference>
<dbReference type="EMBL" id="JAOSHO010000228">
    <property type="protein sequence ID" value="MCW1246016.1"/>
    <property type="molecule type" value="Genomic_DNA"/>
</dbReference>
<name>A0ABT3FB40_9PSED</name>
<dbReference type="SUPFAM" id="SSF51735">
    <property type="entry name" value="NAD(P)-binding Rossmann-fold domains"/>
    <property type="match status" value="1"/>
</dbReference>
<keyword evidence="2" id="KW-0560">Oxidoreductase</keyword>
<organism evidence="3 4">
    <name type="scientific">Pseudomonas agronomica</name>
    <dbReference type="NCBI Taxonomy" id="2979328"/>
    <lineage>
        <taxon>Bacteria</taxon>
        <taxon>Pseudomonadati</taxon>
        <taxon>Pseudomonadota</taxon>
        <taxon>Gammaproteobacteria</taxon>
        <taxon>Pseudomonadales</taxon>
        <taxon>Pseudomonadaceae</taxon>
        <taxon>Pseudomonas</taxon>
    </lineage>
</organism>
<accession>A0ABT3FB40</accession>
<dbReference type="PANTHER" id="PTHR44196:SF1">
    <property type="entry name" value="DEHYDROGENASE_REDUCTASE SDR FAMILY MEMBER 7B"/>
    <property type="match status" value="1"/>
</dbReference>
<comment type="caution">
    <text evidence="3">The sequence shown here is derived from an EMBL/GenBank/DDBJ whole genome shotgun (WGS) entry which is preliminary data.</text>
</comment>
<evidence type="ECO:0000313" key="4">
    <source>
        <dbReference type="Proteomes" id="UP001061999"/>
    </source>
</evidence>
<sequence>MARKYWLTGASNGLGAALAEAILQAGAQLAVSTRVAPSCEALSQRYPGQVLMVPGNLTDSQTVREIGQRLAQEWGALDTVIINAGTAEYVAGQPTDNALIEYLIRSNLLAASFCIETARPLLRLGDEPHLVGIASPVTYLRASHAEGDGDALRHVFESARADLACEEIDLTLVTPGFDNSAISLDDGFSIMAGWTAETAASYLLAQLSSRPHETALPAAAMSRLWPLPSSSGTGQDDVAICQNRGQSPIKGQP</sequence>
<dbReference type="InterPro" id="IPR002347">
    <property type="entry name" value="SDR_fam"/>
</dbReference>
<gene>
    <name evidence="3" type="ORF">OC610_16505</name>
</gene>
<dbReference type="InterPro" id="IPR036291">
    <property type="entry name" value="NAD(P)-bd_dom_sf"/>
</dbReference>
<evidence type="ECO:0000256" key="1">
    <source>
        <dbReference type="ARBA" id="ARBA00006484"/>
    </source>
</evidence>
<evidence type="ECO:0000313" key="3">
    <source>
        <dbReference type="EMBL" id="MCW1246016.1"/>
    </source>
</evidence>
<keyword evidence="4" id="KW-1185">Reference proteome</keyword>
<proteinExistence type="inferred from homology"/>
<dbReference type="RefSeq" id="WP_264429086.1">
    <property type="nucleotide sequence ID" value="NZ_JAOSHO010000228.1"/>
</dbReference>